<keyword evidence="4" id="KW-1185">Reference proteome</keyword>
<feature type="modified residue" description="4-aspartylphosphate" evidence="1">
    <location>
        <position position="93"/>
    </location>
</feature>
<dbReference type="PANTHER" id="PTHR44520">
    <property type="entry name" value="RESPONSE REGULATOR RCP1-RELATED"/>
    <property type="match status" value="1"/>
</dbReference>
<dbReference type="OrthoDB" id="9793549at2"/>
<evidence type="ECO:0000313" key="3">
    <source>
        <dbReference type="EMBL" id="QCK86450.1"/>
    </source>
</evidence>
<dbReference type="CDD" id="cd17557">
    <property type="entry name" value="REC_Rcp-like"/>
    <property type="match status" value="1"/>
</dbReference>
<feature type="domain" description="Response regulatory" evidence="2">
    <location>
        <begin position="42"/>
        <end position="160"/>
    </location>
</feature>
<dbReference type="Proteomes" id="UP000298588">
    <property type="component" value="Chromosome"/>
</dbReference>
<dbReference type="AlphaFoldDB" id="A0A4D7QEQ9"/>
<dbReference type="InterPro" id="IPR011006">
    <property type="entry name" value="CheY-like_superfamily"/>
</dbReference>
<proteinExistence type="predicted"/>
<accession>A0A4D7QEQ9</accession>
<dbReference type="GO" id="GO:0000160">
    <property type="term" value="P:phosphorelay signal transduction system"/>
    <property type="evidence" value="ECO:0007669"/>
    <property type="project" value="InterPro"/>
</dbReference>
<dbReference type="InterPro" id="IPR001789">
    <property type="entry name" value="Sig_transdc_resp-reg_receiver"/>
</dbReference>
<gene>
    <name evidence="3" type="ORF">E8L99_12140</name>
</gene>
<keyword evidence="1" id="KW-0597">Phosphoprotein</keyword>
<protein>
    <submittedName>
        <fullName evidence="3">Response regulator</fullName>
    </submittedName>
</protein>
<dbReference type="PROSITE" id="PS50110">
    <property type="entry name" value="RESPONSE_REGULATORY"/>
    <property type="match status" value="1"/>
</dbReference>
<evidence type="ECO:0000256" key="1">
    <source>
        <dbReference type="PROSITE-ProRule" id="PRU00169"/>
    </source>
</evidence>
<dbReference type="SUPFAM" id="SSF52172">
    <property type="entry name" value="CheY-like"/>
    <property type="match status" value="1"/>
</dbReference>
<organism evidence="3 4">
    <name type="scientific">Phreatobacter aquaticus</name>
    <dbReference type="NCBI Taxonomy" id="2570229"/>
    <lineage>
        <taxon>Bacteria</taxon>
        <taxon>Pseudomonadati</taxon>
        <taxon>Pseudomonadota</taxon>
        <taxon>Alphaproteobacteria</taxon>
        <taxon>Hyphomicrobiales</taxon>
        <taxon>Phreatobacteraceae</taxon>
        <taxon>Phreatobacter</taxon>
    </lineage>
</organism>
<reference evidence="3 4" key="1">
    <citation type="submission" date="2019-04" db="EMBL/GenBank/DDBJ databases">
        <title>Phreatobacter aquaticus sp. nov.</title>
        <authorList>
            <person name="Choi A."/>
            <person name="Baek K."/>
        </authorList>
    </citation>
    <scope>NUCLEOTIDE SEQUENCE [LARGE SCALE GENOMIC DNA]</scope>
    <source>
        <strain evidence="3 4">NMCR1094</strain>
    </source>
</reference>
<dbReference type="SMART" id="SM00448">
    <property type="entry name" value="REC"/>
    <property type="match status" value="1"/>
</dbReference>
<dbReference type="EMBL" id="CP039865">
    <property type="protein sequence ID" value="QCK86450.1"/>
    <property type="molecule type" value="Genomic_DNA"/>
</dbReference>
<dbReference type="KEGG" id="paqt:E8L99_12140"/>
<evidence type="ECO:0000259" key="2">
    <source>
        <dbReference type="PROSITE" id="PS50110"/>
    </source>
</evidence>
<dbReference type="Gene3D" id="3.40.50.2300">
    <property type="match status" value="1"/>
</dbReference>
<evidence type="ECO:0000313" key="4">
    <source>
        <dbReference type="Proteomes" id="UP000298588"/>
    </source>
</evidence>
<sequence>MARSGSIRPIRRARELCLHYQQGTSAGRRAALGMPMDMRERRLLIVDDEADEAVFLTHGFRDGPSKVQIRHADNGADALDMIRSFDPDLVLLDLNMPGMDGFDVLRAIKSDSATLAVPTLIFSSSERAVDIERCYRDRANAYVVKPHSPEGYRRLAENIDRFWFETARV</sequence>
<dbReference type="InterPro" id="IPR052893">
    <property type="entry name" value="TCS_response_regulator"/>
</dbReference>
<name>A0A4D7QEQ9_9HYPH</name>
<dbReference type="Pfam" id="PF00072">
    <property type="entry name" value="Response_reg"/>
    <property type="match status" value="1"/>
</dbReference>